<keyword evidence="2" id="KW-0547">Nucleotide-binding</keyword>
<dbReference type="SMART" id="SM00046">
    <property type="entry name" value="DAGKc"/>
    <property type="match status" value="1"/>
</dbReference>
<dbReference type="EC" id="2.7.1.107" evidence="6"/>
<keyword evidence="1 6" id="KW-0808">Transferase</keyword>
<dbReference type="GO" id="GO:0004143">
    <property type="term" value="F:ATP-dependent diacylglycerol kinase activity"/>
    <property type="evidence" value="ECO:0007669"/>
    <property type="project" value="UniProtKB-EC"/>
</dbReference>
<reference evidence="7" key="1">
    <citation type="submission" date="2017-09" db="EMBL/GenBank/DDBJ databases">
        <title>Genome sequence of Nannocystis excedens DSM 71.</title>
        <authorList>
            <person name="Blom J."/>
        </authorList>
    </citation>
    <scope>NUCLEOTIDE SEQUENCE [LARGE SCALE GENOMIC DNA]</scope>
    <source>
        <strain evidence="7">type strain: E19</strain>
    </source>
</reference>
<keyword evidence="3 6" id="KW-0418">Kinase</keyword>
<dbReference type="PANTHER" id="PTHR12358:SF106">
    <property type="entry name" value="LIPID KINASE YEGS"/>
    <property type="match status" value="1"/>
</dbReference>
<dbReference type="PANTHER" id="PTHR12358">
    <property type="entry name" value="SPHINGOSINE KINASE"/>
    <property type="match status" value="1"/>
</dbReference>
<dbReference type="RefSeq" id="WP_099555383.1">
    <property type="nucleotide sequence ID" value="NZ_LT960614.1"/>
</dbReference>
<dbReference type="InterPro" id="IPR017438">
    <property type="entry name" value="ATP-NAD_kinase_N"/>
</dbReference>
<gene>
    <name evidence="6" type="primary">dagK_1</name>
    <name evidence="6" type="ORF">HDIA_1259</name>
</gene>
<evidence type="ECO:0000313" key="7">
    <source>
        <dbReference type="Proteomes" id="UP000223606"/>
    </source>
</evidence>
<dbReference type="Gene3D" id="3.40.50.10330">
    <property type="entry name" value="Probable inorganic polyphosphate/atp-NAD kinase, domain 1"/>
    <property type="match status" value="1"/>
</dbReference>
<dbReference type="Pfam" id="PF00781">
    <property type="entry name" value="DAGK_cat"/>
    <property type="match status" value="1"/>
</dbReference>
<name>A0A2C9D3F7_9HYPH</name>
<dbReference type="InterPro" id="IPR016064">
    <property type="entry name" value="NAD/diacylglycerol_kinase_sf"/>
</dbReference>
<dbReference type="Gene3D" id="2.60.200.40">
    <property type="match status" value="1"/>
</dbReference>
<dbReference type="GO" id="GO:0005886">
    <property type="term" value="C:plasma membrane"/>
    <property type="evidence" value="ECO:0007669"/>
    <property type="project" value="TreeGrafter"/>
</dbReference>
<keyword evidence="4" id="KW-0067">ATP-binding</keyword>
<evidence type="ECO:0000256" key="1">
    <source>
        <dbReference type="ARBA" id="ARBA00022679"/>
    </source>
</evidence>
<proteinExistence type="predicted"/>
<dbReference type="Pfam" id="PF19279">
    <property type="entry name" value="YegS_C"/>
    <property type="match status" value="1"/>
</dbReference>
<dbReference type="EMBL" id="LT960614">
    <property type="protein sequence ID" value="SON54800.1"/>
    <property type="molecule type" value="Genomic_DNA"/>
</dbReference>
<evidence type="ECO:0000256" key="4">
    <source>
        <dbReference type="ARBA" id="ARBA00022840"/>
    </source>
</evidence>
<evidence type="ECO:0000256" key="3">
    <source>
        <dbReference type="ARBA" id="ARBA00022777"/>
    </source>
</evidence>
<evidence type="ECO:0000313" key="6">
    <source>
        <dbReference type="EMBL" id="SON54800.1"/>
    </source>
</evidence>
<evidence type="ECO:0000256" key="2">
    <source>
        <dbReference type="ARBA" id="ARBA00022741"/>
    </source>
</evidence>
<dbReference type="OrthoDB" id="9815110at2"/>
<dbReference type="PROSITE" id="PS50146">
    <property type="entry name" value="DAGK"/>
    <property type="match status" value="1"/>
</dbReference>
<protein>
    <submittedName>
        <fullName evidence="6">Diacylglycerol kinase</fullName>
        <ecNumber evidence="6">2.7.1.107</ecNumber>
    </submittedName>
</protein>
<dbReference type="Proteomes" id="UP000223606">
    <property type="component" value="Chromosome 1"/>
</dbReference>
<dbReference type="AlphaFoldDB" id="A0A2C9D3F7"/>
<dbReference type="InterPro" id="IPR001206">
    <property type="entry name" value="Diacylglycerol_kinase_cat_dom"/>
</dbReference>
<dbReference type="InterPro" id="IPR045540">
    <property type="entry name" value="YegS/DAGK_C"/>
</dbReference>
<dbReference type="SUPFAM" id="SSF111331">
    <property type="entry name" value="NAD kinase/diacylglycerol kinase-like"/>
    <property type="match status" value="1"/>
</dbReference>
<keyword evidence="7" id="KW-1185">Reference proteome</keyword>
<sequence length="308" mass="32814">MNDHSQAFADRPDLLTGSETGRTLVVANPISGTFHRRRLEKMIAQLRAKGVAVDLHLTSRAGELRTLAETLPEDVTTLVVAGGDGSLNEAVNGLVRRSGSPPALAVLPFGTANVLARELKLPFHASPIARMLRRRRLAPLHLGQIGDRAFLLMASAGFDGAVVHAVDPALKQRYGALAYAFAALRLAMARKGRDVLVDADGERIVCRIAVATTARCYGGPMSITTKTGVTMPGLRLVTLADDRPLTLLKAAVMLGLGRLDRLASVGDRPMTEVRMSGQGIAMQIDGDAMDTTDAPIRAHPRLLSVVVP</sequence>
<dbReference type="InterPro" id="IPR050187">
    <property type="entry name" value="Lipid_Phosphate_FormReg"/>
</dbReference>
<feature type="domain" description="DAGKc" evidence="5">
    <location>
        <begin position="18"/>
        <end position="149"/>
    </location>
</feature>
<dbReference type="KEGG" id="hdi:HDIA_1259"/>
<organism evidence="6 7">
    <name type="scientific">Hartmannibacter diazotrophicus</name>
    <dbReference type="NCBI Taxonomy" id="1482074"/>
    <lineage>
        <taxon>Bacteria</taxon>
        <taxon>Pseudomonadati</taxon>
        <taxon>Pseudomonadota</taxon>
        <taxon>Alphaproteobacteria</taxon>
        <taxon>Hyphomicrobiales</taxon>
        <taxon>Pleomorphomonadaceae</taxon>
        <taxon>Hartmannibacter</taxon>
    </lineage>
</organism>
<accession>A0A2C9D3F7</accession>
<dbReference type="GO" id="GO:0005524">
    <property type="term" value="F:ATP binding"/>
    <property type="evidence" value="ECO:0007669"/>
    <property type="project" value="UniProtKB-KW"/>
</dbReference>
<evidence type="ECO:0000259" key="5">
    <source>
        <dbReference type="PROSITE" id="PS50146"/>
    </source>
</evidence>